<dbReference type="PANTHER" id="PTHR30068:SF4">
    <property type="entry name" value="URONATE ISOMERASE"/>
    <property type="match status" value="1"/>
</dbReference>
<dbReference type="GO" id="GO:0019698">
    <property type="term" value="P:D-galacturonate catabolic process"/>
    <property type="evidence" value="ECO:0007669"/>
    <property type="project" value="TreeGrafter"/>
</dbReference>
<comment type="caution">
    <text evidence="8">The sequence shown here is derived from an EMBL/GenBank/DDBJ whole genome shotgun (WGS) entry which is preliminary data.</text>
</comment>
<dbReference type="GO" id="GO:0008880">
    <property type="term" value="F:glucuronate isomerase activity"/>
    <property type="evidence" value="ECO:0007669"/>
    <property type="project" value="UniProtKB-UniRule"/>
</dbReference>
<dbReference type="GO" id="GO:0042840">
    <property type="term" value="P:D-glucuronate catabolic process"/>
    <property type="evidence" value="ECO:0007669"/>
    <property type="project" value="TreeGrafter"/>
</dbReference>
<keyword evidence="9" id="KW-1185">Reference proteome</keyword>
<dbReference type="InterPro" id="IPR032466">
    <property type="entry name" value="Metal_Hydrolase"/>
</dbReference>
<dbReference type="Proteomes" id="UP000441925">
    <property type="component" value="Unassembled WGS sequence"/>
</dbReference>
<evidence type="ECO:0000256" key="6">
    <source>
        <dbReference type="ARBA" id="ARBA00023235"/>
    </source>
</evidence>
<dbReference type="PANTHER" id="PTHR30068">
    <property type="entry name" value="URONATE ISOMERASE"/>
    <property type="match status" value="1"/>
</dbReference>
<protein>
    <recommendedName>
        <fullName evidence="5 7">Uronate isomerase</fullName>
        <ecNumber evidence="4 7">5.3.1.12</ecNumber>
    </recommendedName>
    <alternativeName>
        <fullName evidence="7">Glucuronate isomerase</fullName>
    </alternativeName>
    <alternativeName>
        <fullName evidence="7">Uronic isomerase</fullName>
    </alternativeName>
</protein>
<dbReference type="Pfam" id="PF02614">
    <property type="entry name" value="UxaC"/>
    <property type="match status" value="1"/>
</dbReference>
<evidence type="ECO:0000256" key="1">
    <source>
        <dbReference type="ARBA" id="ARBA00001165"/>
    </source>
</evidence>
<dbReference type="HAMAP" id="MF_00675">
    <property type="entry name" value="UxaC"/>
    <property type="match status" value="1"/>
</dbReference>
<reference evidence="8 9" key="1">
    <citation type="submission" date="2019-08" db="EMBL/GenBank/DDBJ databases">
        <title>In-depth cultivation of the pig gut microbiome towards novel bacterial diversity and tailored functional studies.</title>
        <authorList>
            <person name="Wylensek D."/>
            <person name="Hitch T.C.A."/>
            <person name="Clavel T."/>
        </authorList>
    </citation>
    <scope>NUCLEOTIDE SEQUENCE [LARGE SCALE GENOMIC DNA]</scope>
    <source>
        <strain evidence="8 9">WCA-380-WT-2B</strain>
    </source>
</reference>
<dbReference type="EC" id="5.3.1.12" evidence="4 7"/>
<dbReference type="Gene3D" id="1.10.2020.10">
    <property type="entry name" value="uronate isomerase, domain 2, chain A"/>
    <property type="match status" value="1"/>
</dbReference>
<proteinExistence type="inferred from homology"/>
<evidence type="ECO:0000256" key="5">
    <source>
        <dbReference type="ARBA" id="ARBA00020555"/>
    </source>
</evidence>
<accession>A0A6N7VG59</accession>
<gene>
    <name evidence="7 8" type="primary">uxaC</name>
    <name evidence="8" type="ORF">FYJ26_08440</name>
</gene>
<dbReference type="AlphaFoldDB" id="A0A6N7VG59"/>
<evidence type="ECO:0000256" key="3">
    <source>
        <dbReference type="ARBA" id="ARBA00008397"/>
    </source>
</evidence>
<keyword evidence="6 7" id="KW-0413">Isomerase</keyword>
<dbReference type="UniPathway" id="UPA00246"/>
<evidence type="ECO:0000256" key="4">
    <source>
        <dbReference type="ARBA" id="ARBA00012546"/>
    </source>
</evidence>
<sequence>MNKFMTDDFMLDNEYAKTLYHNYAKDVPIFDFHCHLEAKEIYENENIPSITKAWLGGDHYKWRVMRACGVEEKYITGDADDFEKFEKYAEIMPYLIGNPIYHWTHLELKNYFGIDYPLNKENAKEVYDKCNELLAKDEYRPQGLIKMSNVAAVCTTNDPTDTLEYHKKLEKEDLGFVVKPAFRPDNAIYIEKDSFNSYLNNLSDVSGIKITDFTSLKKALIQRIKFFNENGCKASDQAFQYIPYRRANEDEVNEIVRRKISGVEVSKEEEEKFKTEILLFLAGEYKKLDWAMEIHVGVIRNNSKKMFEALGADVGGDSQSDLAFSENLANILSDIEEAEGMPRTIIFPLNPKDQYPIMTIAGSFNRANEEKISTVQLGTAWWHLDHKEGMIDQMKIFSQVGVLSKFVGMLTDSRSFLSYPRHEYFRRILCNFIGGFVERGEYPWDEKFLGQVVEDICINNAKKFIKVDFK</sequence>
<comment type="catalytic activity">
    <reaction evidence="7">
        <text>aldehydo-D-galacturonate = keto-D-tagaturonate</text>
        <dbReference type="Rhea" id="RHEA:27702"/>
        <dbReference type="ChEBI" id="CHEBI:12952"/>
        <dbReference type="ChEBI" id="CHEBI:17886"/>
    </reaction>
</comment>
<evidence type="ECO:0000313" key="9">
    <source>
        <dbReference type="Proteomes" id="UP000441925"/>
    </source>
</evidence>
<dbReference type="SUPFAM" id="SSF51556">
    <property type="entry name" value="Metallo-dependent hydrolases"/>
    <property type="match status" value="1"/>
</dbReference>
<name>A0A6N7VG59_9FIRM</name>
<dbReference type="EMBL" id="VULQ01000011">
    <property type="protein sequence ID" value="MSS78425.1"/>
    <property type="molecule type" value="Genomic_DNA"/>
</dbReference>
<evidence type="ECO:0000313" key="8">
    <source>
        <dbReference type="EMBL" id="MSS78425.1"/>
    </source>
</evidence>
<evidence type="ECO:0000256" key="2">
    <source>
        <dbReference type="ARBA" id="ARBA00004892"/>
    </source>
</evidence>
<dbReference type="InterPro" id="IPR003766">
    <property type="entry name" value="Uronate_isomerase"/>
</dbReference>
<dbReference type="NCBIfam" id="NF002794">
    <property type="entry name" value="PRK02925.1"/>
    <property type="match status" value="1"/>
</dbReference>
<dbReference type="Gene3D" id="3.20.20.140">
    <property type="entry name" value="Metal-dependent hydrolases"/>
    <property type="match status" value="1"/>
</dbReference>
<comment type="similarity">
    <text evidence="3 7">Belongs to the metallo-dependent hydrolases superfamily. Uronate isomerase family.</text>
</comment>
<comment type="pathway">
    <text evidence="2 7">Carbohydrate metabolism; pentose and glucuronate interconversion.</text>
</comment>
<organism evidence="8 9">
    <name type="scientific">Anaerococcus porci</name>
    <dbReference type="NCBI Taxonomy" id="2652269"/>
    <lineage>
        <taxon>Bacteria</taxon>
        <taxon>Bacillati</taxon>
        <taxon>Bacillota</taxon>
        <taxon>Tissierellia</taxon>
        <taxon>Tissierellales</taxon>
        <taxon>Peptoniphilaceae</taxon>
        <taxon>Anaerococcus</taxon>
    </lineage>
</organism>
<comment type="catalytic activity">
    <reaction evidence="1 7">
        <text>D-glucuronate = D-fructuronate</text>
        <dbReference type="Rhea" id="RHEA:13049"/>
        <dbReference type="ChEBI" id="CHEBI:58720"/>
        <dbReference type="ChEBI" id="CHEBI:59863"/>
        <dbReference type="EC" id="5.3.1.12"/>
    </reaction>
</comment>
<dbReference type="RefSeq" id="WP_154541494.1">
    <property type="nucleotide sequence ID" value="NZ_VULQ01000011.1"/>
</dbReference>
<evidence type="ECO:0000256" key="7">
    <source>
        <dbReference type="HAMAP-Rule" id="MF_00675"/>
    </source>
</evidence>